<dbReference type="Gene3D" id="3.90.1200.10">
    <property type="match status" value="1"/>
</dbReference>
<dbReference type="Proteomes" id="UP000003052">
    <property type="component" value="Unassembled WGS sequence"/>
</dbReference>
<dbReference type="SUPFAM" id="SSF56112">
    <property type="entry name" value="Protein kinase-like (PK-like)"/>
    <property type="match status" value="1"/>
</dbReference>
<name>E7RDG9_9BACL</name>
<dbReference type="PANTHER" id="PTHR21310">
    <property type="entry name" value="AMINOGLYCOSIDE PHOSPHOTRANSFERASE-RELATED-RELATED"/>
    <property type="match status" value="1"/>
</dbReference>
<dbReference type="EMBL" id="AEPB01000008">
    <property type="protein sequence ID" value="EGA90973.1"/>
    <property type="molecule type" value="Genomic_DNA"/>
</dbReference>
<dbReference type="eggNOG" id="COG3173">
    <property type="taxonomic scope" value="Bacteria"/>
</dbReference>
<reference evidence="2 3" key="1">
    <citation type="journal article" date="2011" name="J. Bacteriol.">
        <title>The Draft Genome of Planococcus donghaensis MPA1U2 Reveals Nonsporulation Pathways Controlled by a Conserved Spo0A Regulon.</title>
        <authorList>
            <person name="Pearson M.D."/>
            <person name="Noller H.F."/>
        </authorList>
    </citation>
    <scope>NUCLEOTIDE SEQUENCE [LARGE SCALE GENOMIC DNA]</scope>
    <source>
        <strain evidence="2 3">MPA1U2</strain>
    </source>
</reference>
<dbReference type="InterPro" id="IPR011009">
    <property type="entry name" value="Kinase-like_dom_sf"/>
</dbReference>
<accession>E7RDG9</accession>
<dbReference type="InterPro" id="IPR051678">
    <property type="entry name" value="AGP_Transferase"/>
</dbReference>
<dbReference type="RefSeq" id="WP_008428598.1">
    <property type="nucleotide sequence ID" value="NZ_AEPB01000008.1"/>
</dbReference>
<sequence length="288" mass="32872">MIKKVLEKFAVQPVAMHKVEDSFSSTVYKCALHTGEHIYVKIAYTKLKYERELDAYKLLAGKVPVPQMLDYWSGDSECPGAFLLSELKGKTLTTDVSSEVAFQVGILHAQMHAVCPPVGQETTSIENEFSNWLNFIESKFLDFAEDVKEIVETALYEKSMNKFSELKQQLPAPVGPSFIHMDFRPANIIVDGEKVSGVIDFESVRFGSIDIDFTKLYRDFLSVNDGFYQAYQDGYRTIKPLLDLKKVLPFYQFLDAFNSIGWCRRRGIEKNATFLEENLVILKKIVNE</sequence>
<dbReference type="InterPro" id="IPR002575">
    <property type="entry name" value="Aminoglycoside_PTrfase"/>
</dbReference>
<organism evidence="2 3">
    <name type="scientific">Planococcus donghaensis MPA1U2</name>
    <dbReference type="NCBI Taxonomy" id="933115"/>
    <lineage>
        <taxon>Bacteria</taxon>
        <taxon>Bacillati</taxon>
        <taxon>Bacillota</taxon>
        <taxon>Bacilli</taxon>
        <taxon>Bacillales</taxon>
        <taxon>Caryophanaceae</taxon>
        <taxon>Planococcus</taxon>
    </lineage>
</organism>
<evidence type="ECO:0000313" key="2">
    <source>
        <dbReference type="EMBL" id="EGA90973.1"/>
    </source>
</evidence>
<dbReference type="Pfam" id="PF01636">
    <property type="entry name" value="APH"/>
    <property type="match status" value="1"/>
</dbReference>
<evidence type="ECO:0000313" key="3">
    <source>
        <dbReference type="Proteomes" id="UP000003052"/>
    </source>
</evidence>
<dbReference type="OrthoDB" id="334783at2"/>
<evidence type="ECO:0000259" key="1">
    <source>
        <dbReference type="Pfam" id="PF01636"/>
    </source>
</evidence>
<gene>
    <name evidence="2" type="ORF">GPDM_02485</name>
</gene>
<protein>
    <recommendedName>
        <fullName evidence="1">Aminoglycoside phosphotransferase domain-containing protein</fullName>
    </recommendedName>
</protein>
<feature type="domain" description="Aminoglycoside phosphotransferase" evidence="1">
    <location>
        <begin position="42"/>
        <end position="237"/>
    </location>
</feature>
<dbReference type="AlphaFoldDB" id="E7RDG9"/>
<comment type="caution">
    <text evidence="2">The sequence shown here is derived from an EMBL/GenBank/DDBJ whole genome shotgun (WGS) entry which is preliminary data.</text>
</comment>
<proteinExistence type="predicted"/>